<dbReference type="InterPro" id="IPR000719">
    <property type="entry name" value="Prot_kinase_dom"/>
</dbReference>
<dbReference type="STRING" id="112090.W4GTD9"/>
<dbReference type="AlphaFoldDB" id="W4GTD9"/>
<feature type="domain" description="Protein kinase" evidence="1">
    <location>
        <begin position="107"/>
        <end position="384"/>
    </location>
</feature>
<dbReference type="GO" id="GO:0004674">
    <property type="term" value="F:protein serine/threonine kinase activity"/>
    <property type="evidence" value="ECO:0007669"/>
    <property type="project" value="UniProtKB-KW"/>
</dbReference>
<dbReference type="EMBL" id="KI913122">
    <property type="protein sequence ID" value="ETV82556.1"/>
    <property type="molecule type" value="Genomic_DNA"/>
</dbReference>
<keyword evidence="2" id="KW-0808">Transferase</keyword>
<keyword evidence="2" id="KW-0723">Serine/threonine-protein kinase</keyword>
<dbReference type="InterPro" id="IPR011009">
    <property type="entry name" value="Kinase-like_dom_sf"/>
</dbReference>
<protein>
    <submittedName>
        <fullName evidence="2">Serine/threonine protein kinase</fullName>
    </submittedName>
</protein>
<dbReference type="GeneID" id="20807154"/>
<dbReference type="Pfam" id="PF00069">
    <property type="entry name" value="Pkinase"/>
    <property type="match status" value="1"/>
</dbReference>
<dbReference type="SMART" id="SM00220">
    <property type="entry name" value="S_TKc"/>
    <property type="match status" value="1"/>
</dbReference>
<sequence>MVALPPEARQQELEAAQAALLERLRRDIDYIRMQVEQPFIRQSIAVTNTTSDGIPEYLRLRMEEARKDDDTYDQYVRDAVMHNHHAHRFKLQMDSPFASLPTLCRRFTLIELLGVSSSGIEVWKAMDLHLTKDVTLKVSADTHMITYDYKALAKIDVHDAVVGMSRDGLLHDTFQGQRYSMYALQFMQDDLQSILHRRRDGRLPPVVAHAVAFQVAKCIQHLCIDARVAHCDLRPSNILVTRPWNVAVTNFKSSRSRRELLPTIPHHKVKEMDASSVLYAAPETFNCLEALGNTVTCDATDVWALGVLYFVMLYGHHPLAPGLVVLDDAMKLPFVEHLRKYDGTVVFPATPVVPPIVQRVIQACLHRDPSQRMPSDSLVTSGFFPAVVN</sequence>
<dbReference type="RefSeq" id="XP_009828225.1">
    <property type="nucleotide sequence ID" value="XM_009829923.1"/>
</dbReference>
<evidence type="ECO:0000313" key="2">
    <source>
        <dbReference type="EMBL" id="ETV82556.1"/>
    </source>
</evidence>
<dbReference type="PROSITE" id="PS50011">
    <property type="entry name" value="PROTEIN_KINASE_DOM"/>
    <property type="match status" value="1"/>
</dbReference>
<evidence type="ECO:0000259" key="1">
    <source>
        <dbReference type="PROSITE" id="PS50011"/>
    </source>
</evidence>
<dbReference type="PANTHER" id="PTHR24362">
    <property type="entry name" value="SERINE/THREONINE-PROTEIN KINASE NEK"/>
    <property type="match status" value="1"/>
</dbReference>
<dbReference type="GO" id="GO:0005524">
    <property type="term" value="F:ATP binding"/>
    <property type="evidence" value="ECO:0007669"/>
    <property type="project" value="InterPro"/>
</dbReference>
<dbReference type="VEuPathDB" id="FungiDB:H257_05158"/>
<dbReference type="SUPFAM" id="SSF56112">
    <property type="entry name" value="Protein kinase-like (PK-like)"/>
    <property type="match status" value="1"/>
</dbReference>
<organism evidence="2">
    <name type="scientific">Aphanomyces astaci</name>
    <name type="common">Crayfish plague agent</name>
    <dbReference type="NCBI Taxonomy" id="112090"/>
    <lineage>
        <taxon>Eukaryota</taxon>
        <taxon>Sar</taxon>
        <taxon>Stramenopiles</taxon>
        <taxon>Oomycota</taxon>
        <taxon>Saprolegniomycetes</taxon>
        <taxon>Saprolegniales</taxon>
        <taxon>Verrucalvaceae</taxon>
        <taxon>Aphanomyces</taxon>
    </lineage>
</organism>
<gene>
    <name evidence="2" type="ORF">H257_05158</name>
</gene>
<dbReference type="Gene3D" id="1.10.510.10">
    <property type="entry name" value="Transferase(Phosphotransferase) domain 1"/>
    <property type="match status" value="1"/>
</dbReference>
<accession>W4GTD9</accession>
<reference evidence="2" key="1">
    <citation type="submission" date="2013-12" db="EMBL/GenBank/DDBJ databases">
        <title>The Genome Sequence of Aphanomyces astaci APO3.</title>
        <authorList>
            <consortium name="The Broad Institute Genomics Platform"/>
            <person name="Russ C."/>
            <person name="Tyler B."/>
            <person name="van West P."/>
            <person name="Dieguez-Uribeondo J."/>
            <person name="Young S.K."/>
            <person name="Zeng Q."/>
            <person name="Gargeya S."/>
            <person name="Fitzgerald M."/>
            <person name="Abouelleil A."/>
            <person name="Alvarado L."/>
            <person name="Chapman S.B."/>
            <person name="Gainer-Dewar J."/>
            <person name="Goldberg J."/>
            <person name="Griggs A."/>
            <person name="Gujja S."/>
            <person name="Hansen M."/>
            <person name="Howarth C."/>
            <person name="Imamovic A."/>
            <person name="Ireland A."/>
            <person name="Larimer J."/>
            <person name="McCowan C."/>
            <person name="Murphy C."/>
            <person name="Pearson M."/>
            <person name="Poon T.W."/>
            <person name="Priest M."/>
            <person name="Roberts A."/>
            <person name="Saif S."/>
            <person name="Shea T."/>
            <person name="Sykes S."/>
            <person name="Wortman J."/>
            <person name="Nusbaum C."/>
            <person name="Birren B."/>
        </authorList>
    </citation>
    <scope>NUCLEOTIDE SEQUENCE [LARGE SCALE GENOMIC DNA]</scope>
    <source>
        <strain evidence="2">APO3</strain>
    </source>
</reference>
<keyword evidence="2" id="KW-0418">Kinase</keyword>
<dbReference type="PANTHER" id="PTHR24362:SF309">
    <property type="entry name" value="PROTEIN KINASE DOMAIN-CONTAINING PROTEIN"/>
    <property type="match status" value="1"/>
</dbReference>
<proteinExistence type="predicted"/>
<dbReference type="OrthoDB" id="346907at2759"/>
<name>W4GTD9_APHAT</name>